<evidence type="ECO:0000256" key="1">
    <source>
        <dbReference type="ARBA" id="ARBA00004241"/>
    </source>
</evidence>
<dbReference type="CDD" id="cd16891">
    <property type="entry name" value="CwlT-like"/>
    <property type="match status" value="1"/>
</dbReference>
<dbReference type="InterPro" id="IPR023346">
    <property type="entry name" value="Lysozyme-like_dom_sf"/>
</dbReference>
<gene>
    <name evidence="3" type="ORF">ENLAB_27940</name>
</gene>
<dbReference type="RefSeq" id="WP_244351695.1">
    <property type="nucleotide sequence ID" value="NZ_AP025635.1"/>
</dbReference>
<evidence type="ECO:0000259" key="2">
    <source>
        <dbReference type="Pfam" id="PF13702"/>
    </source>
</evidence>
<proteinExistence type="predicted"/>
<dbReference type="SUPFAM" id="SSF53955">
    <property type="entry name" value="Lysozyme-like"/>
    <property type="match status" value="1"/>
</dbReference>
<dbReference type="GeneID" id="83458817"/>
<protein>
    <recommendedName>
        <fullName evidence="2">CwlT-like lysozyme domain-containing protein</fullName>
    </recommendedName>
</protein>
<dbReference type="Gene3D" id="1.10.530.10">
    <property type="match status" value="1"/>
</dbReference>
<comment type="subcellular location">
    <subcellularLocation>
        <location evidence="1">Cell surface</location>
    </subcellularLocation>
</comment>
<name>A0ABM7XVR0_9ENTE</name>
<evidence type="ECO:0000313" key="3">
    <source>
        <dbReference type="EMBL" id="BDG69230.1"/>
    </source>
</evidence>
<dbReference type="InterPro" id="IPR047194">
    <property type="entry name" value="CwlT-like_lysozyme"/>
</dbReference>
<reference evidence="3 4" key="1">
    <citation type="submission" date="2022-03" db="EMBL/GenBank/DDBJ databases">
        <title>Complete genome sequence of Enterococcus innesii DB-1.</title>
        <authorList>
            <person name="Fukuda D."/>
            <person name="Nolasco-Hipolito C."/>
        </authorList>
    </citation>
    <scope>NUCLEOTIDE SEQUENCE [LARGE SCALE GENOMIC DNA]</scope>
    <source>
        <strain evidence="3 4">DB-1</strain>
    </source>
</reference>
<feature type="domain" description="CwlT-like lysozyme" evidence="2">
    <location>
        <begin position="35"/>
        <end position="197"/>
    </location>
</feature>
<sequence>MRKIRRFLGFVLKLALLLLLIGAGVWGYRNYTALKAVYAYEEEIAQQTQAHDISEYQSLAMSIMLTESKGQGNDPMQSSESVYGKQNQFDTPEQSIEQGVSYLAELIEKAEQMNCDLWTAVQAYNFGTDYIDYVAERGGVNTLELAETYSREVLSPLLGNDTEQTYRYWGIQSVFYNGGHLYHNGGNMFYADLIKMNRWKIDVTARFFLDRQETTQAKKLEIQIEYGKIIMSDSV</sequence>
<dbReference type="Proteomes" id="UP000831692">
    <property type="component" value="Chromosome"/>
</dbReference>
<organism evidence="3 4">
    <name type="scientific">Enterococcus innesii</name>
    <dbReference type="NCBI Taxonomy" id="2839759"/>
    <lineage>
        <taxon>Bacteria</taxon>
        <taxon>Bacillati</taxon>
        <taxon>Bacillota</taxon>
        <taxon>Bacilli</taxon>
        <taxon>Lactobacillales</taxon>
        <taxon>Enterococcaceae</taxon>
        <taxon>Enterococcus</taxon>
    </lineage>
</organism>
<evidence type="ECO:0000313" key="4">
    <source>
        <dbReference type="Proteomes" id="UP000831692"/>
    </source>
</evidence>
<dbReference type="Pfam" id="PF13702">
    <property type="entry name" value="Lysozyme_like"/>
    <property type="match status" value="1"/>
</dbReference>
<dbReference type="EMBL" id="AP025635">
    <property type="protein sequence ID" value="BDG69230.1"/>
    <property type="molecule type" value="Genomic_DNA"/>
</dbReference>
<keyword evidence="4" id="KW-1185">Reference proteome</keyword>
<accession>A0ABM7XVR0</accession>